<dbReference type="InterPro" id="IPR043502">
    <property type="entry name" value="DNA/RNA_pol_sf"/>
</dbReference>
<name>A0A016TL20_9BILA</name>
<dbReference type="Proteomes" id="UP000024635">
    <property type="component" value="Unassembled WGS sequence"/>
</dbReference>
<keyword evidence="3" id="KW-1185">Reference proteome</keyword>
<dbReference type="EMBL" id="JARK01001430">
    <property type="protein sequence ID" value="EYC03347.1"/>
    <property type="molecule type" value="Genomic_DNA"/>
</dbReference>
<dbReference type="SUPFAM" id="SSF56672">
    <property type="entry name" value="DNA/RNA polymerases"/>
    <property type="match status" value="1"/>
</dbReference>
<evidence type="ECO:0000259" key="1">
    <source>
        <dbReference type="PROSITE" id="PS50878"/>
    </source>
</evidence>
<dbReference type="PROSITE" id="PS50878">
    <property type="entry name" value="RT_POL"/>
    <property type="match status" value="1"/>
</dbReference>
<sequence length="639" mass="73418">MEQKQRLFSTLVDPLSNQLYKKVCSDIDIHLKKFLTYLERRLSSSSSMTRLHNYVRHRIKPKTALSVLTDQLGRNCATDYDKAEALAQYFASVFSTESDSDVHSPNPIPVVHSCNDVFFHPTEIYKLLKALKPSFSECYDGIPQVVYQKCADTLCKPLADLLNLSLHFGEVPTVWKEAIVTPIPKNSIANSVTDFRPISINPTPVKVMEKIIRKKLLSWLEKFHVIPPEQHGFLSGRSTATNLADSVFDWRLAHGAGKSVDIIYLDLAKAFDRVPHSKLLLKLEHVGISGRLLNWFRSYLQGRGMTVKVGQHFSKRYPCTSGVPQGGVLSPLLFIIYTMELPQLLRTSPDINVQVYADDIKVYGGYVEQNRDEVHSALELSITRMLEWASEWDLPINLNKSCFLHIGNCDTLGYSVNGIALKQCESVTDLGVLVDSRLKFSEHIDTIVKRAYTALFTIFRNVHSTNHIILTRLYKAYVLPHLEYCCQIWNPSLKKHVAKIERVQHTFTRLVFYRCFRSMTNGSIPGYEDRAKILAIRSLKYRRMFSDLVFCFKVLRKEVGLRASKYWIFRPTSTRLGGFSLHFAERNIRNYSRSADFLFYRCARWFQRLPPEVLSAENSRIFKDRLRKIDLEQLIGSVA</sequence>
<organism evidence="2 3">
    <name type="scientific">Ancylostoma ceylanicum</name>
    <dbReference type="NCBI Taxonomy" id="53326"/>
    <lineage>
        <taxon>Eukaryota</taxon>
        <taxon>Metazoa</taxon>
        <taxon>Ecdysozoa</taxon>
        <taxon>Nematoda</taxon>
        <taxon>Chromadorea</taxon>
        <taxon>Rhabditida</taxon>
        <taxon>Rhabditina</taxon>
        <taxon>Rhabditomorpha</taxon>
        <taxon>Strongyloidea</taxon>
        <taxon>Ancylostomatidae</taxon>
        <taxon>Ancylostomatinae</taxon>
        <taxon>Ancylostoma</taxon>
    </lineage>
</organism>
<evidence type="ECO:0000313" key="2">
    <source>
        <dbReference type="EMBL" id="EYC03347.1"/>
    </source>
</evidence>
<reference evidence="3" key="1">
    <citation type="journal article" date="2015" name="Nat. Genet.">
        <title>The genome and transcriptome of the zoonotic hookworm Ancylostoma ceylanicum identify infection-specific gene families.</title>
        <authorList>
            <person name="Schwarz E.M."/>
            <person name="Hu Y."/>
            <person name="Antoshechkin I."/>
            <person name="Miller M.M."/>
            <person name="Sternberg P.W."/>
            <person name="Aroian R.V."/>
        </authorList>
    </citation>
    <scope>NUCLEOTIDE SEQUENCE</scope>
    <source>
        <strain evidence="3">HY135</strain>
    </source>
</reference>
<proteinExistence type="predicted"/>
<comment type="caution">
    <text evidence="2">The sequence shown here is derived from an EMBL/GenBank/DDBJ whole genome shotgun (WGS) entry which is preliminary data.</text>
</comment>
<dbReference type="OrthoDB" id="411871at2759"/>
<dbReference type="CDD" id="cd01650">
    <property type="entry name" value="RT_nLTR_like"/>
    <property type="match status" value="1"/>
</dbReference>
<dbReference type="PANTHER" id="PTHR33332">
    <property type="entry name" value="REVERSE TRANSCRIPTASE DOMAIN-CONTAINING PROTEIN"/>
    <property type="match status" value="1"/>
</dbReference>
<dbReference type="InterPro" id="IPR000477">
    <property type="entry name" value="RT_dom"/>
</dbReference>
<protein>
    <recommendedName>
        <fullName evidence="1">Reverse transcriptase domain-containing protein</fullName>
    </recommendedName>
</protein>
<accession>A0A016TL20</accession>
<gene>
    <name evidence="2" type="primary">Acey_s0094.g2706</name>
    <name evidence="2" type="ORF">Y032_0094g2706</name>
</gene>
<dbReference type="STRING" id="53326.A0A016TL20"/>
<dbReference type="Pfam" id="PF00078">
    <property type="entry name" value="RVT_1"/>
    <property type="match status" value="1"/>
</dbReference>
<dbReference type="PRINTS" id="PR01345">
    <property type="entry name" value="CERVTRCPTASE"/>
</dbReference>
<evidence type="ECO:0000313" key="3">
    <source>
        <dbReference type="Proteomes" id="UP000024635"/>
    </source>
</evidence>
<feature type="domain" description="Reverse transcriptase" evidence="1">
    <location>
        <begin position="164"/>
        <end position="416"/>
    </location>
</feature>
<dbReference type="AlphaFoldDB" id="A0A016TL20"/>